<protein>
    <recommendedName>
        <fullName evidence="10">HPr kinase/phosphorylase</fullName>
        <shortName evidence="10">HPrK/P</shortName>
        <ecNumber evidence="10">2.7.11.-</ecNumber>
        <ecNumber evidence="10">2.7.4.-</ecNumber>
    </recommendedName>
    <alternativeName>
        <fullName evidence="10">HPr(Ser) kinase/phosphorylase</fullName>
    </alternativeName>
</protein>
<dbReference type="Gene3D" id="3.40.1390.20">
    <property type="entry name" value="HprK N-terminal domain-like"/>
    <property type="match status" value="1"/>
</dbReference>
<feature type="binding site" evidence="10">
    <location>
        <position position="158"/>
    </location>
    <ligand>
        <name>Mg(2+)</name>
        <dbReference type="ChEBI" id="CHEBI:18420"/>
    </ligand>
</feature>
<keyword evidence="10" id="KW-0119">Carbohydrate metabolism</keyword>
<feature type="active site" description="Proton acceptor; for phosphorylation activity. Proton donor; for dephosphorylation activity" evidence="10">
    <location>
        <position position="175"/>
    </location>
</feature>
<feature type="region of interest" description="Important for the catalytic mechanism of dephosphorylation" evidence="10">
    <location>
        <begin position="260"/>
        <end position="265"/>
    </location>
</feature>
<feature type="domain" description="HPr(Ser) kinase/phosphorylase N-terminal" evidence="11">
    <location>
        <begin position="3"/>
        <end position="124"/>
    </location>
</feature>
<sequence>MAVTVEKIIKEFDMEVLVKGPENDVINITDVNRPGLQLAGFYNYFSRERIQVIGQGEWSFLDELIPELRKKRLGRFMRYNIPCLVITRGLEPHQEIVDAAKTYKRWLLRTSESTTNFISKLTLYIANATAPETRMHGVLVDIYGMGVFITGESGIGKSEATLELLKRGHRLVADDAVDIREVDGILRGRSPEITFGMMEVRGLGIIDVSALFGLSTMVQNKRLDIIIHLEHWRDDGDYDRLGMDEYQDILGVKVKKITVPVRSGRNISIIIEAAAANYRHQRVTKVSPAEVIDQRMREVATRDKLGDYSSMVDLD</sequence>
<dbReference type="RefSeq" id="WP_209458675.1">
    <property type="nucleotide sequence ID" value="NZ_JAGGKC010000005.1"/>
</dbReference>
<dbReference type="PANTHER" id="PTHR30305">
    <property type="entry name" value="PROTEIN YJDM-RELATED"/>
    <property type="match status" value="1"/>
</dbReference>
<dbReference type="InterPro" id="IPR011126">
    <property type="entry name" value="Hpr_kin/Pase_Hpr_N"/>
</dbReference>
<proteinExistence type="inferred from homology"/>
<dbReference type="EC" id="2.7.11.-" evidence="10"/>
<dbReference type="HAMAP" id="MF_01249">
    <property type="entry name" value="HPr_kinase"/>
    <property type="match status" value="1"/>
</dbReference>
<feature type="domain" description="HPr kinase/phosphorylase C-terminal" evidence="12">
    <location>
        <begin position="129"/>
        <end position="295"/>
    </location>
</feature>
<dbReference type="Proteomes" id="UP001519271">
    <property type="component" value="Unassembled WGS sequence"/>
</dbReference>
<evidence type="ECO:0000256" key="9">
    <source>
        <dbReference type="ARBA" id="ARBA00047657"/>
    </source>
</evidence>
<dbReference type="Gene3D" id="3.40.50.300">
    <property type="entry name" value="P-loop containing nucleotide triphosphate hydrolases"/>
    <property type="match status" value="1"/>
</dbReference>
<evidence type="ECO:0000259" key="11">
    <source>
        <dbReference type="Pfam" id="PF02603"/>
    </source>
</evidence>
<dbReference type="InterPro" id="IPR011104">
    <property type="entry name" value="Hpr_kin/Pase_C"/>
</dbReference>
<comment type="domain">
    <text evidence="10">The Walker A ATP-binding motif also binds Pi and PPi.</text>
</comment>
<name>A0ABS4G1M0_9CLOT</name>
<dbReference type="PANTHER" id="PTHR30305:SF1">
    <property type="entry name" value="HPR KINASE_PHOSPHORYLASE"/>
    <property type="match status" value="1"/>
</dbReference>
<dbReference type="InterPro" id="IPR027417">
    <property type="entry name" value="P-loop_NTPase"/>
</dbReference>
<comment type="function">
    <text evidence="10">Catalyzes the ATP- as well as the pyrophosphate-dependent phosphorylation of a specific serine residue in HPr, a phosphocarrier protein of the phosphoenolpyruvate-dependent sugar phosphotransferase system (PTS). HprK/P also catalyzes the pyrophosphate-producing, inorganic phosphate-dependent dephosphorylation (phosphorolysis) of seryl-phosphorylated HPr (P-Ser-HPr). The two antagonistic activities of HprK/P are regulated by several intracellular metabolites, which change their concentration in response to the absence or presence of rapidly metabolisable carbon sources (glucose, fructose, etc.) in the growth medium. Therefore, by controlling the phosphorylation state of HPr, HPrK/P is a sensor enzyme that plays a major role in the regulation of carbon metabolism and sugar transport: it mediates carbon catabolite repression (CCR), and regulates PTS-catalyzed carbohydrate uptake and inducer exclusion.</text>
</comment>
<reference evidence="13 14" key="1">
    <citation type="submission" date="2021-03" db="EMBL/GenBank/DDBJ databases">
        <title>Genomic Encyclopedia of Type Strains, Phase IV (KMG-IV): sequencing the most valuable type-strain genomes for metagenomic binning, comparative biology and taxonomic classification.</title>
        <authorList>
            <person name="Goeker M."/>
        </authorList>
    </citation>
    <scope>NUCLEOTIDE SEQUENCE [LARGE SCALE GENOMIC DNA]</scope>
    <source>
        <strain evidence="13 14">DSM 6139</strain>
    </source>
</reference>
<evidence type="ECO:0000313" key="13">
    <source>
        <dbReference type="EMBL" id="MBP1918445.1"/>
    </source>
</evidence>
<comment type="catalytic activity">
    <reaction evidence="9 10">
        <text>[HPr protein]-O-phospho-L-serine + phosphate + H(+) = [HPr protein]-L-serine + diphosphate</text>
        <dbReference type="Rhea" id="RHEA:46604"/>
        <dbReference type="Rhea" id="RHEA-COMP:11602"/>
        <dbReference type="Rhea" id="RHEA-COMP:11603"/>
        <dbReference type="ChEBI" id="CHEBI:15378"/>
        <dbReference type="ChEBI" id="CHEBI:29999"/>
        <dbReference type="ChEBI" id="CHEBI:33019"/>
        <dbReference type="ChEBI" id="CHEBI:43474"/>
        <dbReference type="ChEBI" id="CHEBI:83421"/>
    </reaction>
</comment>
<keyword evidence="3 10" id="KW-0723">Serine/threonine-protein kinase</keyword>
<evidence type="ECO:0000259" key="12">
    <source>
        <dbReference type="Pfam" id="PF07475"/>
    </source>
</evidence>
<evidence type="ECO:0000313" key="14">
    <source>
        <dbReference type="Proteomes" id="UP001519271"/>
    </source>
</evidence>
<evidence type="ECO:0000256" key="6">
    <source>
        <dbReference type="ARBA" id="ARBA00022777"/>
    </source>
</evidence>
<evidence type="ECO:0000256" key="3">
    <source>
        <dbReference type="ARBA" id="ARBA00022527"/>
    </source>
</evidence>
<feature type="region of interest" description="Important for the catalytic mechanism of both phosphorylation and dephosphorylation" evidence="10">
    <location>
        <begin position="198"/>
        <end position="207"/>
    </location>
</feature>
<dbReference type="EMBL" id="JAGGKC010000005">
    <property type="protein sequence ID" value="MBP1918445.1"/>
    <property type="molecule type" value="Genomic_DNA"/>
</dbReference>
<evidence type="ECO:0000256" key="10">
    <source>
        <dbReference type="HAMAP-Rule" id="MF_01249"/>
    </source>
</evidence>
<dbReference type="EC" id="2.7.4.-" evidence="10"/>
<gene>
    <name evidence="10" type="primary">hprK</name>
    <name evidence="13" type="ORF">J2Z34_000917</name>
</gene>
<keyword evidence="5 10" id="KW-0547">Nucleotide-binding</keyword>
<feature type="active site" evidence="10">
    <location>
        <position position="136"/>
    </location>
</feature>
<keyword evidence="7 10" id="KW-0067">ATP-binding</keyword>
<feature type="active site" evidence="10">
    <location>
        <position position="157"/>
    </location>
</feature>
<keyword evidence="8 10" id="KW-0511">Multifunctional enzyme</keyword>
<dbReference type="InterPro" id="IPR028979">
    <property type="entry name" value="Ser_kin/Pase_Hpr-like_N_sf"/>
</dbReference>
<comment type="similarity">
    <text evidence="2 10">Belongs to the HPrK/P family.</text>
</comment>
<evidence type="ECO:0000256" key="8">
    <source>
        <dbReference type="ARBA" id="ARBA00023268"/>
    </source>
</evidence>
<keyword evidence="6 10" id="KW-0418">Kinase</keyword>
<feature type="binding site" evidence="10">
    <location>
        <position position="199"/>
    </location>
    <ligand>
        <name>Mg(2+)</name>
        <dbReference type="ChEBI" id="CHEBI:18420"/>
    </ligand>
</feature>
<comment type="caution">
    <text evidence="13">The sequence shown here is derived from an EMBL/GenBank/DDBJ whole genome shotgun (WGS) entry which is preliminary data.</text>
</comment>
<accession>A0ABS4G1M0</accession>
<evidence type="ECO:0000256" key="4">
    <source>
        <dbReference type="ARBA" id="ARBA00022679"/>
    </source>
</evidence>
<dbReference type="CDD" id="cd01918">
    <property type="entry name" value="HprK_C"/>
    <property type="match status" value="1"/>
</dbReference>
<feature type="binding site" evidence="10">
    <location>
        <begin position="151"/>
        <end position="158"/>
    </location>
    <ligand>
        <name>ATP</name>
        <dbReference type="ChEBI" id="CHEBI:30616"/>
    </ligand>
</feature>
<keyword evidence="14" id="KW-1185">Reference proteome</keyword>
<evidence type="ECO:0000256" key="1">
    <source>
        <dbReference type="ARBA" id="ARBA00001120"/>
    </source>
</evidence>
<comment type="miscellaneous">
    <text evidence="10">Both phosphorylation and phosphorolysis are carried out by the same active site and suggest a common mechanism for both reactions.</text>
</comment>
<dbReference type="Pfam" id="PF07475">
    <property type="entry name" value="Hpr_kinase_C"/>
    <property type="match status" value="1"/>
</dbReference>
<comment type="cofactor">
    <cofactor evidence="10">
        <name>Mg(2+)</name>
        <dbReference type="ChEBI" id="CHEBI:18420"/>
    </cofactor>
</comment>
<dbReference type="SUPFAM" id="SSF75138">
    <property type="entry name" value="HprK N-terminal domain-like"/>
    <property type="match status" value="1"/>
</dbReference>
<comment type="catalytic activity">
    <reaction evidence="1 10">
        <text>[HPr protein]-L-serine + ATP = [HPr protein]-O-phospho-L-serine + ADP + H(+)</text>
        <dbReference type="Rhea" id="RHEA:46600"/>
        <dbReference type="Rhea" id="RHEA-COMP:11602"/>
        <dbReference type="Rhea" id="RHEA-COMP:11603"/>
        <dbReference type="ChEBI" id="CHEBI:15378"/>
        <dbReference type="ChEBI" id="CHEBI:29999"/>
        <dbReference type="ChEBI" id="CHEBI:30616"/>
        <dbReference type="ChEBI" id="CHEBI:83421"/>
        <dbReference type="ChEBI" id="CHEBI:456216"/>
    </reaction>
</comment>
<evidence type="ECO:0000256" key="5">
    <source>
        <dbReference type="ARBA" id="ARBA00022741"/>
    </source>
</evidence>
<comment type="subunit">
    <text evidence="10">Homohexamer.</text>
</comment>
<dbReference type="InterPro" id="IPR003755">
    <property type="entry name" value="HPr(Ser)_kin/Pase"/>
</dbReference>
<keyword evidence="10" id="KW-0460">Magnesium</keyword>
<dbReference type="Pfam" id="PF02603">
    <property type="entry name" value="Hpr_kinase_N"/>
    <property type="match status" value="1"/>
</dbReference>
<feature type="active site" evidence="10">
    <location>
        <position position="240"/>
    </location>
</feature>
<evidence type="ECO:0000256" key="2">
    <source>
        <dbReference type="ARBA" id="ARBA00006883"/>
    </source>
</evidence>
<keyword evidence="10" id="KW-0479">Metal-binding</keyword>
<dbReference type="SUPFAM" id="SSF53795">
    <property type="entry name" value="PEP carboxykinase-like"/>
    <property type="match status" value="1"/>
</dbReference>
<keyword evidence="4 10" id="KW-0808">Transferase</keyword>
<organism evidence="13 14">
    <name type="scientific">Youngiibacter multivorans</name>
    <dbReference type="NCBI Taxonomy" id="937251"/>
    <lineage>
        <taxon>Bacteria</taxon>
        <taxon>Bacillati</taxon>
        <taxon>Bacillota</taxon>
        <taxon>Clostridia</taxon>
        <taxon>Eubacteriales</taxon>
        <taxon>Clostridiaceae</taxon>
        <taxon>Youngiibacter</taxon>
    </lineage>
</organism>
<dbReference type="GO" id="GO:0016301">
    <property type="term" value="F:kinase activity"/>
    <property type="evidence" value="ECO:0007669"/>
    <property type="project" value="UniProtKB-KW"/>
</dbReference>
<evidence type="ECO:0000256" key="7">
    <source>
        <dbReference type="ARBA" id="ARBA00022840"/>
    </source>
</evidence>
<dbReference type="NCBIfam" id="TIGR00679">
    <property type="entry name" value="hpr-ser"/>
    <property type="match status" value="1"/>
</dbReference>